<dbReference type="Proteomes" id="UP001144471">
    <property type="component" value="Unassembled WGS sequence"/>
</dbReference>
<dbReference type="InterPro" id="IPR012349">
    <property type="entry name" value="Split_barrel_FMN-bd"/>
</dbReference>
<dbReference type="PANTHER" id="PTHR35176">
    <property type="entry name" value="HEME OXYGENASE HI_0854-RELATED"/>
    <property type="match status" value="1"/>
</dbReference>
<reference evidence="3" key="1">
    <citation type="submission" date="2022-12" db="EMBL/GenBank/DDBJ databases">
        <title>Reference genome sequencing for broad-spectrum identification of bacterial and archaeal isolates by mass spectrometry.</title>
        <authorList>
            <person name="Sekiguchi Y."/>
            <person name="Tourlousse D.M."/>
        </authorList>
    </citation>
    <scope>NUCLEOTIDE SEQUENCE</scope>
    <source>
        <strain evidence="3">10succ1</strain>
    </source>
</reference>
<comment type="caution">
    <text evidence="3">The sequence shown here is derived from an EMBL/GenBank/DDBJ whole genome shotgun (WGS) entry which is preliminary data.</text>
</comment>
<evidence type="ECO:0000259" key="2">
    <source>
        <dbReference type="Pfam" id="PF01243"/>
    </source>
</evidence>
<sequence length="169" mass="19139">MRKLAEINLEDIRREMEEFRASCGSVMMATTGPKGLLASYAPYANIEGRHFIYISEIADHYHNLRANADLSLQFIEDERKASNIAARVRSNAKAKARFMERDDIFEGIMNIFEELHGNIYQVLRGMEDFHLVELNLGEGSFVKGFGLAFDVEADGEVVHKKGLEGMGHR</sequence>
<gene>
    <name evidence="3" type="ORF">PM10SUCC1_27820</name>
</gene>
<dbReference type="Gene3D" id="2.30.110.10">
    <property type="entry name" value="Electron Transport, Fmn-binding Protein, Chain A"/>
    <property type="match status" value="1"/>
</dbReference>
<proteinExistence type="predicted"/>
<evidence type="ECO:0000313" key="4">
    <source>
        <dbReference type="Proteomes" id="UP001144471"/>
    </source>
</evidence>
<dbReference type="AlphaFoldDB" id="A0A9W6GMM7"/>
<dbReference type="InterPro" id="IPR052019">
    <property type="entry name" value="F420H2_bilvrd_red/Heme_oxyg"/>
</dbReference>
<dbReference type="GO" id="GO:0005829">
    <property type="term" value="C:cytosol"/>
    <property type="evidence" value="ECO:0007669"/>
    <property type="project" value="TreeGrafter"/>
</dbReference>
<dbReference type="RefSeq" id="WP_281836804.1">
    <property type="nucleotide sequence ID" value="NZ_BSDY01000015.1"/>
</dbReference>
<feature type="domain" description="Pyridoxamine 5'-phosphate oxidase N-terminal" evidence="2">
    <location>
        <begin position="13"/>
        <end position="142"/>
    </location>
</feature>
<protein>
    <recommendedName>
        <fullName evidence="2">Pyridoxamine 5'-phosphate oxidase N-terminal domain-containing protein</fullName>
    </recommendedName>
</protein>
<evidence type="ECO:0000256" key="1">
    <source>
        <dbReference type="ARBA" id="ARBA00023002"/>
    </source>
</evidence>
<dbReference type="EMBL" id="BSDY01000015">
    <property type="protein sequence ID" value="GLI57268.1"/>
    <property type="molecule type" value="Genomic_DNA"/>
</dbReference>
<dbReference type="PANTHER" id="PTHR35176:SF6">
    <property type="entry name" value="HEME OXYGENASE HI_0854-RELATED"/>
    <property type="match status" value="1"/>
</dbReference>
<dbReference type="GO" id="GO:0070967">
    <property type="term" value="F:coenzyme F420 binding"/>
    <property type="evidence" value="ECO:0007669"/>
    <property type="project" value="TreeGrafter"/>
</dbReference>
<accession>A0A9W6GMM7</accession>
<dbReference type="Pfam" id="PF01243">
    <property type="entry name" value="PNPOx_N"/>
    <property type="match status" value="1"/>
</dbReference>
<evidence type="ECO:0000313" key="3">
    <source>
        <dbReference type="EMBL" id="GLI57268.1"/>
    </source>
</evidence>
<dbReference type="InterPro" id="IPR011576">
    <property type="entry name" value="Pyridox_Oxase_N"/>
</dbReference>
<dbReference type="InterPro" id="IPR014419">
    <property type="entry name" value="HutZ"/>
</dbReference>
<dbReference type="PIRSF" id="PIRSF004633">
    <property type="entry name" value="UCP_PLP_oxd"/>
    <property type="match status" value="1"/>
</dbReference>
<keyword evidence="1" id="KW-0560">Oxidoreductase</keyword>
<organism evidence="3 4">
    <name type="scientific">Propionigenium maris DSM 9537</name>
    <dbReference type="NCBI Taxonomy" id="1123000"/>
    <lineage>
        <taxon>Bacteria</taxon>
        <taxon>Fusobacteriati</taxon>
        <taxon>Fusobacteriota</taxon>
        <taxon>Fusobacteriia</taxon>
        <taxon>Fusobacteriales</taxon>
        <taxon>Fusobacteriaceae</taxon>
        <taxon>Propionigenium</taxon>
    </lineage>
</organism>
<keyword evidence="4" id="KW-1185">Reference proteome</keyword>
<dbReference type="GO" id="GO:0016627">
    <property type="term" value="F:oxidoreductase activity, acting on the CH-CH group of donors"/>
    <property type="evidence" value="ECO:0007669"/>
    <property type="project" value="TreeGrafter"/>
</dbReference>
<name>A0A9W6GMM7_9FUSO</name>
<dbReference type="SUPFAM" id="SSF50475">
    <property type="entry name" value="FMN-binding split barrel"/>
    <property type="match status" value="1"/>
</dbReference>